<dbReference type="Gene3D" id="3.60.15.10">
    <property type="entry name" value="Ribonuclease Z/Hydroxyacylglutathione hydrolase-like"/>
    <property type="match status" value="1"/>
</dbReference>
<comment type="caution">
    <text evidence="1">The sequence shown here is derived from an EMBL/GenBank/DDBJ whole genome shotgun (WGS) entry which is preliminary data.</text>
</comment>
<organism evidence="1 2">
    <name type="scientific">Sulfurirhabdus autotrophica</name>
    <dbReference type="NCBI Taxonomy" id="1706046"/>
    <lineage>
        <taxon>Bacteria</taxon>
        <taxon>Pseudomonadati</taxon>
        <taxon>Pseudomonadota</taxon>
        <taxon>Betaproteobacteria</taxon>
        <taxon>Nitrosomonadales</taxon>
        <taxon>Sulfuricellaceae</taxon>
        <taxon>Sulfurirhabdus</taxon>
    </lineage>
</organism>
<name>A0A4R3XS61_9PROT</name>
<keyword evidence="2" id="KW-1185">Reference proteome</keyword>
<protein>
    <submittedName>
        <fullName evidence="1">Ribonuclease Z</fullName>
    </submittedName>
</protein>
<dbReference type="OrthoDB" id="9803916at2"/>
<dbReference type="PANTHER" id="PTHR46018">
    <property type="entry name" value="ZINC PHOSPHODIESTERASE ELAC PROTEIN 1"/>
    <property type="match status" value="1"/>
</dbReference>
<dbReference type="PANTHER" id="PTHR46018:SF7">
    <property type="entry name" value="RIBONUCLEASE Z"/>
    <property type="match status" value="1"/>
</dbReference>
<dbReference type="GO" id="GO:0042781">
    <property type="term" value="F:3'-tRNA processing endoribonuclease activity"/>
    <property type="evidence" value="ECO:0007669"/>
    <property type="project" value="TreeGrafter"/>
</dbReference>
<dbReference type="Proteomes" id="UP000295367">
    <property type="component" value="Unassembled WGS sequence"/>
</dbReference>
<proteinExistence type="predicted"/>
<accession>A0A4R3XS61</accession>
<dbReference type="NCBIfam" id="NF002558">
    <property type="entry name" value="PRK02126.1"/>
    <property type="match status" value="1"/>
</dbReference>
<evidence type="ECO:0000313" key="2">
    <source>
        <dbReference type="Proteomes" id="UP000295367"/>
    </source>
</evidence>
<gene>
    <name evidence="1" type="ORF">EDC63_13020</name>
</gene>
<dbReference type="RefSeq" id="WP_124946501.1">
    <property type="nucleotide sequence ID" value="NZ_BHVT01000036.1"/>
</dbReference>
<reference evidence="1 2" key="1">
    <citation type="submission" date="2019-03" db="EMBL/GenBank/DDBJ databases">
        <title>Genomic Encyclopedia of Type Strains, Phase IV (KMG-IV): sequencing the most valuable type-strain genomes for metagenomic binning, comparative biology and taxonomic classification.</title>
        <authorList>
            <person name="Goeker M."/>
        </authorList>
    </citation>
    <scope>NUCLEOTIDE SEQUENCE [LARGE SCALE GENOMIC DNA]</scope>
    <source>
        <strain evidence="1 2">DSM 100309</strain>
    </source>
</reference>
<sequence>MRPLFHPKLVNEPFGDPGLFVDFLFEKRALLFDLGEIHHLPPRKLLRVSHVFVSHTHMDHFIGFDTLLRICLGREKKVFLYGPPNFLEQVEHKLASYTWNLVENYATDFTLVVTEVNPDCHARSAEFHCQSAFRREKEKTWRLTDNVLLDETMFCVRYAMLDHKIPSMAFALEEKSHVNIWKNRLMALALPIGPWLKELKRAVLSGEPDDTLIRAWWVEEGERQEKVFQLGKLKEQVVRIVPGQKLAYVTDVVYHAENASRIAALASGAYVLFIESTFLQQDVQRAAEKYHLTAWQAGIIARQAGVATVIPFHFSPIYSGNEALLRQELEKVFSLGICLPA</sequence>
<dbReference type="AlphaFoldDB" id="A0A4R3XS61"/>
<dbReference type="InterPro" id="IPR036866">
    <property type="entry name" value="RibonucZ/Hydroxyglut_hydro"/>
</dbReference>
<evidence type="ECO:0000313" key="1">
    <source>
        <dbReference type="EMBL" id="TCV80107.1"/>
    </source>
</evidence>
<dbReference type="SUPFAM" id="SSF56281">
    <property type="entry name" value="Metallo-hydrolase/oxidoreductase"/>
    <property type="match status" value="1"/>
</dbReference>
<dbReference type="EMBL" id="SMCO01000030">
    <property type="protein sequence ID" value="TCV80107.1"/>
    <property type="molecule type" value="Genomic_DNA"/>
</dbReference>